<keyword evidence="4" id="KW-0378">Hydrolase</keyword>
<gene>
    <name evidence="4" type="primary">cadC_1</name>
    <name evidence="4" type="ORF">NCTC10821_04739</name>
</gene>
<organism evidence="4 5">
    <name type="scientific">Mycolicibacterium tokaiense</name>
    <dbReference type="NCBI Taxonomy" id="39695"/>
    <lineage>
        <taxon>Bacteria</taxon>
        <taxon>Bacillati</taxon>
        <taxon>Actinomycetota</taxon>
        <taxon>Actinomycetes</taxon>
        <taxon>Mycobacteriales</taxon>
        <taxon>Mycobacteriaceae</taxon>
        <taxon>Mycolicibacterium</taxon>
    </lineage>
</organism>
<dbReference type="GO" id="GO:0047570">
    <property type="term" value="F:3-oxoadipate enol-lactonase activity"/>
    <property type="evidence" value="ECO:0007669"/>
    <property type="project" value="UniProtKB-EC"/>
</dbReference>
<dbReference type="Gene3D" id="1.10.10.10">
    <property type="entry name" value="Winged helix-like DNA-binding domain superfamily/Winged helix DNA-binding domain"/>
    <property type="match status" value="1"/>
</dbReference>
<dbReference type="InterPro" id="IPR016032">
    <property type="entry name" value="Sig_transdc_resp-reg_C-effctor"/>
</dbReference>
<accession>A0A378TKK4</accession>
<keyword evidence="5" id="KW-1185">Reference proteome</keyword>
<feature type="domain" description="OmpR/PhoB-type" evidence="3">
    <location>
        <begin position="13"/>
        <end position="111"/>
    </location>
</feature>
<dbReference type="EMBL" id="UGQT01000001">
    <property type="protein sequence ID" value="STZ61190.1"/>
    <property type="molecule type" value="Genomic_DNA"/>
</dbReference>
<proteinExistence type="predicted"/>
<evidence type="ECO:0000256" key="2">
    <source>
        <dbReference type="PROSITE-ProRule" id="PRU01091"/>
    </source>
</evidence>
<keyword evidence="1 2" id="KW-0238">DNA-binding</keyword>
<reference evidence="4 5" key="1">
    <citation type="submission" date="2018-06" db="EMBL/GenBank/DDBJ databases">
        <authorList>
            <consortium name="Pathogen Informatics"/>
            <person name="Doyle S."/>
        </authorList>
    </citation>
    <scope>NUCLEOTIDE SEQUENCE [LARGE SCALE GENOMIC DNA]</scope>
    <source>
        <strain evidence="4 5">NCTC10821</strain>
    </source>
</reference>
<name>A0A378TKK4_9MYCO</name>
<dbReference type="GO" id="GO:0000160">
    <property type="term" value="P:phosphorelay signal transduction system"/>
    <property type="evidence" value="ECO:0007669"/>
    <property type="project" value="InterPro"/>
</dbReference>
<dbReference type="PROSITE" id="PS51755">
    <property type="entry name" value="OMPR_PHOB"/>
    <property type="match status" value="1"/>
</dbReference>
<evidence type="ECO:0000313" key="5">
    <source>
        <dbReference type="Proteomes" id="UP000254978"/>
    </source>
</evidence>
<dbReference type="Pfam" id="PF00486">
    <property type="entry name" value="Trans_reg_C"/>
    <property type="match status" value="1"/>
</dbReference>
<dbReference type="SMART" id="SM00862">
    <property type="entry name" value="Trans_reg_C"/>
    <property type="match status" value="1"/>
</dbReference>
<dbReference type="InterPro" id="IPR001867">
    <property type="entry name" value="OmpR/PhoB-type_DNA-bd"/>
</dbReference>
<dbReference type="OrthoDB" id="495620at2"/>
<protein>
    <submittedName>
        <fullName evidence="4">Alpha/beta hydrolase fold protein</fullName>
        <ecNumber evidence="4">3.1.1.24</ecNumber>
    </submittedName>
</protein>
<dbReference type="CDD" id="cd00383">
    <property type="entry name" value="trans_reg_C"/>
    <property type="match status" value="1"/>
</dbReference>
<dbReference type="Proteomes" id="UP000254978">
    <property type="component" value="Unassembled WGS sequence"/>
</dbReference>
<dbReference type="GO" id="GO:0006355">
    <property type="term" value="P:regulation of DNA-templated transcription"/>
    <property type="evidence" value="ECO:0007669"/>
    <property type="project" value="InterPro"/>
</dbReference>
<dbReference type="InterPro" id="IPR036388">
    <property type="entry name" value="WH-like_DNA-bd_sf"/>
</dbReference>
<feature type="DNA-binding region" description="OmpR/PhoB-type" evidence="2">
    <location>
        <begin position="13"/>
        <end position="111"/>
    </location>
</feature>
<sequence>MTVLVAPLAAPGAGAWHFDDFVLDVDRYELRRAGRSISVEPQVFDVMAHLVSQHHRLVTKNELFDTIWGGRFVGEAALTSRIKLARRALGDDGESQNYIRTIRGRGYRFVRPVAAGSVGGQIAS</sequence>
<dbReference type="GO" id="GO:0003677">
    <property type="term" value="F:DNA binding"/>
    <property type="evidence" value="ECO:0007669"/>
    <property type="project" value="UniProtKB-UniRule"/>
</dbReference>
<dbReference type="EC" id="3.1.1.24" evidence="4"/>
<dbReference type="SUPFAM" id="SSF46894">
    <property type="entry name" value="C-terminal effector domain of the bipartite response regulators"/>
    <property type="match status" value="1"/>
</dbReference>
<evidence type="ECO:0000259" key="3">
    <source>
        <dbReference type="PROSITE" id="PS51755"/>
    </source>
</evidence>
<evidence type="ECO:0000313" key="4">
    <source>
        <dbReference type="EMBL" id="STZ61190.1"/>
    </source>
</evidence>
<dbReference type="AlphaFoldDB" id="A0A378TKK4"/>
<evidence type="ECO:0000256" key="1">
    <source>
        <dbReference type="ARBA" id="ARBA00023125"/>
    </source>
</evidence>